<feature type="region of interest" description="Disordered" evidence="1">
    <location>
        <begin position="153"/>
        <end position="176"/>
    </location>
</feature>
<reference evidence="2" key="1">
    <citation type="submission" date="2021-06" db="EMBL/GenBank/DDBJ databases">
        <authorList>
            <person name="Arsene-Ploetze F."/>
        </authorList>
    </citation>
    <scope>NUCLEOTIDE SEQUENCE</scope>
    <source>
        <strain evidence="2">SBRY1</strain>
    </source>
</reference>
<keyword evidence="3" id="KW-1185">Reference proteome</keyword>
<dbReference type="Proteomes" id="UP001153328">
    <property type="component" value="Unassembled WGS sequence"/>
</dbReference>
<protein>
    <submittedName>
        <fullName evidence="2">Uncharacterized protein</fullName>
    </submittedName>
</protein>
<evidence type="ECO:0000313" key="3">
    <source>
        <dbReference type="Proteomes" id="UP001153328"/>
    </source>
</evidence>
<feature type="compositionally biased region" description="Basic residues" evidence="1">
    <location>
        <begin position="158"/>
        <end position="168"/>
    </location>
</feature>
<accession>A0A9W4H862</accession>
<name>A0A9W4H862_9ACTN</name>
<organism evidence="2 3">
    <name type="scientific">Actinacidiphila bryophytorum</name>
    <dbReference type="NCBI Taxonomy" id="1436133"/>
    <lineage>
        <taxon>Bacteria</taxon>
        <taxon>Bacillati</taxon>
        <taxon>Actinomycetota</taxon>
        <taxon>Actinomycetes</taxon>
        <taxon>Kitasatosporales</taxon>
        <taxon>Streptomycetaceae</taxon>
        <taxon>Actinacidiphila</taxon>
    </lineage>
</organism>
<proteinExistence type="predicted"/>
<dbReference type="AlphaFoldDB" id="A0A9W4H862"/>
<feature type="region of interest" description="Disordered" evidence="1">
    <location>
        <begin position="15"/>
        <end position="55"/>
    </location>
</feature>
<sequence length="247" mass="27620">MGVEGESCRCTVRRTDKRTRRQPDGHSWEYSGLTENTQGGQSTGNLLETHKPRRPQVRRAHRHMTLVRYARRPGPRPRRPRRTAVRPYGRVQLPYGRGAGRSACGHDGTVRAEPWRERMRRKGTSGQACEGSVDTRNRHGWCLHTAAASLNATWPQGPHRRLGRRRRPPSSMSSPWTARLTAVDGSPGPLLHCAHAQLSARHPRPHRLRSGVVGVVLRVLTAPAGSTGLHTRMFRSSPPLPRASRTV</sequence>
<evidence type="ECO:0000256" key="1">
    <source>
        <dbReference type="SAM" id="MobiDB-lite"/>
    </source>
</evidence>
<gene>
    <name evidence="2" type="ORF">SBRY_80267</name>
</gene>
<comment type="caution">
    <text evidence="2">The sequence shown here is derived from an EMBL/GenBank/DDBJ whole genome shotgun (WGS) entry which is preliminary data.</text>
</comment>
<dbReference type="EMBL" id="CAJVAX010000022">
    <property type="protein sequence ID" value="CAG7657370.1"/>
    <property type="molecule type" value="Genomic_DNA"/>
</dbReference>
<feature type="compositionally biased region" description="Polar residues" evidence="1">
    <location>
        <begin position="33"/>
        <end position="46"/>
    </location>
</feature>
<evidence type="ECO:0000313" key="2">
    <source>
        <dbReference type="EMBL" id="CAG7657370.1"/>
    </source>
</evidence>